<evidence type="ECO:0000256" key="6">
    <source>
        <dbReference type="RuleBase" id="RU004466"/>
    </source>
</evidence>
<dbReference type="GO" id="GO:0016740">
    <property type="term" value="F:transferase activity"/>
    <property type="evidence" value="ECO:0007669"/>
    <property type="project" value="UniProtKB-KW"/>
</dbReference>
<dbReference type="RefSeq" id="WP_382349003.1">
    <property type="nucleotide sequence ID" value="NZ_JBHMBP010000002.1"/>
</dbReference>
<comment type="cofactor">
    <cofactor evidence="1">
        <name>Mg(2+)</name>
        <dbReference type="ChEBI" id="CHEBI:18420"/>
    </cofactor>
</comment>
<dbReference type="EC" id="2.5.1.-" evidence="7"/>
<evidence type="ECO:0000256" key="1">
    <source>
        <dbReference type="ARBA" id="ARBA00001946"/>
    </source>
</evidence>
<evidence type="ECO:0000256" key="5">
    <source>
        <dbReference type="ARBA" id="ARBA00022842"/>
    </source>
</evidence>
<keyword evidence="4" id="KW-0479">Metal-binding</keyword>
<dbReference type="PROSITE" id="PS00444">
    <property type="entry name" value="POLYPRENYL_SYNTHASE_2"/>
    <property type="match status" value="1"/>
</dbReference>
<dbReference type="Gene3D" id="1.10.600.10">
    <property type="entry name" value="Farnesyl Diphosphate Synthase"/>
    <property type="match status" value="1"/>
</dbReference>
<dbReference type="EMBL" id="JBHSYS010000002">
    <property type="protein sequence ID" value="MFC6957427.1"/>
    <property type="molecule type" value="Genomic_DNA"/>
</dbReference>
<organism evidence="7 8">
    <name type="scientific">Glycomyces mayteni</name>
    <dbReference type="NCBI Taxonomy" id="543887"/>
    <lineage>
        <taxon>Bacteria</taxon>
        <taxon>Bacillati</taxon>
        <taxon>Actinomycetota</taxon>
        <taxon>Actinomycetes</taxon>
        <taxon>Glycomycetales</taxon>
        <taxon>Glycomycetaceae</taxon>
        <taxon>Glycomyces</taxon>
    </lineage>
</organism>
<accession>A0ABW2D531</accession>
<comment type="caution">
    <text evidence="7">The sequence shown here is derived from an EMBL/GenBank/DDBJ whole genome shotgun (WGS) entry which is preliminary data.</text>
</comment>
<name>A0ABW2D531_9ACTN</name>
<dbReference type="PROSITE" id="PS00723">
    <property type="entry name" value="POLYPRENYL_SYNTHASE_1"/>
    <property type="match status" value="1"/>
</dbReference>
<reference evidence="8" key="1">
    <citation type="journal article" date="2019" name="Int. J. Syst. Evol. Microbiol.">
        <title>The Global Catalogue of Microorganisms (GCM) 10K type strain sequencing project: providing services to taxonomists for standard genome sequencing and annotation.</title>
        <authorList>
            <consortium name="The Broad Institute Genomics Platform"/>
            <consortium name="The Broad Institute Genome Sequencing Center for Infectious Disease"/>
            <person name="Wu L."/>
            <person name="Ma J."/>
        </authorList>
    </citation>
    <scope>NUCLEOTIDE SEQUENCE [LARGE SCALE GENOMIC DNA]</scope>
    <source>
        <strain evidence="8">KACC 12634</strain>
    </source>
</reference>
<keyword evidence="5" id="KW-0460">Magnesium</keyword>
<dbReference type="Pfam" id="PF00348">
    <property type="entry name" value="polyprenyl_synt"/>
    <property type="match status" value="1"/>
</dbReference>
<protein>
    <submittedName>
        <fullName evidence="7">Polyprenyl synthetase family protein</fullName>
        <ecNumber evidence="7">2.5.1.-</ecNumber>
    </submittedName>
</protein>
<evidence type="ECO:0000313" key="7">
    <source>
        <dbReference type="EMBL" id="MFC6957427.1"/>
    </source>
</evidence>
<dbReference type="Proteomes" id="UP001596470">
    <property type="component" value="Unassembled WGS sequence"/>
</dbReference>
<evidence type="ECO:0000313" key="8">
    <source>
        <dbReference type="Proteomes" id="UP001596470"/>
    </source>
</evidence>
<dbReference type="PANTHER" id="PTHR12001">
    <property type="entry name" value="GERANYLGERANYL PYROPHOSPHATE SYNTHASE"/>
    <property type="match status" value="1"/>
</dbReference>
<dbReference type="InterPro" id="IPR033749">
    <property type="entry name" value="Polyprenyl_synt_CS"/>
</dbReference>
<keyword evidence="8" id="KW-1185">Reference proteome</keyword>
<evidence type="ECO:0000256" key="3">
    <source>
        <dbReference type="ARBA" id="ARBA00022679"/>
    </source>
</evidence>
<comment type="similarity">
    <text evidence="2 6">Belongs to the FPP/GGPP synthase family.</text>
</comment>
<dbReference type="SUPFAM" id="SSF48576">
    <property type="entry name" value="Terpenoid synthases"/>
    <property type="match status" value="1"/>
</dbReference>
<sequence length="354" mass="36279">MTLPDAQTADSAVDDAVDRALRRLVAQGRARDARAAVLAEAARDAASGGKRFRPRLVAESHLAFGGRGVADAAVADVAAGFELLHTAFVVHDDVIDGDTERRGRPNASGLFRAGARAAGTPAARAARYGDAAAILVGDVLLYEAVRLIAAADLPAGPRARLLDLLDDVILYSAAGELADVEYATLPVPPAPEAVLAAARDKTAVYSIGAPLQAGAILAGAPDAAVDALGAAGRALGLAFQLADDLIGAFGTAGQAGRAPGADLREGKHTALIAMARQSGSWPEVEAALALAPTGPDGVRAAREALDACGARKRVHALIDETLEAARERWSRAPVPEASKRMLGNLTDAIEERTP</sequence>
<dbReference type="InterPro" id="IPR008949">
    <property type="entry name" value="Isoprenoid_synthase_dom_sf"/>
</dbReference>
<evidence type="ECO:0000256" key="4">
    <source>
        <dbReference type="ARBA" id="ARBA00022723"/>
    </source>
</evidence>
<gene>
    <name evidence="7" type="ORF">ACFQS3_09485</name>
</gene>
<proteinExistence type="inferred from homology"/>
<dbReference type="InterPro" id="IPR000092">
    <property type="entry name" value="Polyprenyl_synt"/>
</dbReference>
<evidence type="ECO:0000256" key="2">
    <source>
        <dbReference type="ARBA" id="ARBA00006706"/>
    </source>
</evidence>
<dbReference type="PANTHER" id="PTHR12001:SF85">
    <property type="entry name" value="SHORT CHAIN ISOPRENYL DIPHOSPHATE SYNTHASE"/>
    <property type="match status" value="1"/>
</dbReference>
<keyword evidence="3 6" id="KW-0808">Transferase</keyword>
<dbReference type="SFLD" id="SFLDS00005">
    <property type="entry name" value="Isoprenoid_Synthase_Type_I"/>
    <property type="match status" value="1"/>
</dbReference>